<feature type="region of interest" description="Disordered" evidence="1">
    <location>
        <begin position="27"/>
        <end position="50"/>
    </location>
</feature>
<dbReference type="EMBL" id="SZYD01000004">
    <property type="protein sequence ID" value="KAD6454987.1"/>
    <property type="molecule type" value="Genomic_DNA"/>
</dbReference>
<dbReference type="OrthoDB" id="1436686at2759"/>
<gene>
    <name evidence="2" type="ORF">E3N88_09693</name>
</gene>
<proteinExistence type="predicted"/>
<evidence type="ECO:0000313" key="3">
    <source>
        <dbReference type="Proteomes" id="UP000326396"/>
    </source>
</evidence>
<evidence type="ECO:0000256" key="1">
    <source>
        <dbReference type="SAM" id="MobiDB-lite"/>
    </source>
</evidence>
<protein>
    <submittedName>
        <fullName evidence="2">Uncharacterized protein</fullName>
    </submittedName>
</protein>
<organism evidence="2 3">
    <name type="scientific">Mikania micrantha</name>
    <name type="common">bitter vine</name>
    <dbReference type="NCBI Taxonomy" id="192012"/>
    <lineage>
        <taxon>Eukaryota</taxon>
        <taxon>Viridiplantae</taxon>
        <taxon>Streptophyta</taxon>
        <taxon>Embryophyta</taxon>
        <taxon>Tracheophyta</taxon>
        <taxon>Spermatophyta</taxon>
        <taxon>Magnoliopsida</taxon>
        <taxon>eudicotyledons</taxon>
        <taxon>Gunneridae</taxon>
        <taxon>Pentapetalae</taxon>
        <taxon>asterids</taxon>
        <taxon>campanulids</taxon>
        <taxon>Asterales</taxon>
        <taxon>Asteraceae</taxon>
        <taxon>Asteroideae</taxon>
        <taxon>Heliantheae alliance</taxon>
        <taxon>Eupatorieae</taxon>
        <taxon>Mikania</taxon>
    </lineage>
</organism>
<comment type="caution">
    <text evidence="2">The sequence shown here is derived from an EMBL/GenBank/DDBJ whole genome shotgun (WGS) entry which is preliminary data.</text>
</comment>
<accession>A0A5N6PKN4</accession>
<dbReference type="AlphaFoldDB" id="A0A5N6PKN4"/>
<sequence length="137" mass="15182">MSIVGFTSFGTVESKVAGLPTSAEHNSIIGHGHSRSGFVSKTTSTSSMENSQLFQKNRGVRSLSRTEWGERRKKGLCYKCGQPFSPTHKCPEGQLRVLLLGDDELDTLEGLHFQLEHKDNDQSKGVIQKAMEYPLKT</sequence>
<name>A0A5N6PKN4_9ASTR</name>
<keyword evidence="3" id="KW-1185">Reference proteome</keyword>
<feature type="compositionally biased region" description="Polar residues" evidence="1">
    <location>
        <begin position="37"/>
        <end position="50"/>
    </location>
</feature>
<dbReference type="Proteomes" id="UP000326396">
    <property type="component" value="Linkage Group LG12"/>
</dbReference>
<reference evidence="2 3" key="1">
    <citation type="submission" date="2019-05" db="EMBL/GenBank/DDBJ databases">
        <title>Mikania micrantha, genome provides insights into the molecular mechanism of rapid growth.</title>
        <authorList>
            <person name="Liu B."/>
        </authorList>
    </citation>
    <scope>NUCLEOTIDE SEQUENCE [LARGE SCALE GENOMIC DNA]</scope>
    <source>
        <strain evidence="2">NLD-2019</strain>
        <tissue evidence="2">Leaf</tissue>
    </source>
</reference>
<evidence type="ECO:0000313" key="2">
    <source>
        <dbReference type="EMBL" id="KAD6454987.1"/>
    </source>
</evidence>